<dbReference type="RefSeq" id="WP_050433325.1">
    <property type="nucleotide sequence ID" value="NZ_CP012159.1"/>
</dbReference>
<keyword evidence="4" id="KW-1185">Reference proteome</keyword>
<dbReference type="KEGG" id="ccro:CMC5_057650"/>
<keyword evidence="2" id="KW-0472">Membrane</keyword>
<dbReference type="AlphaFoldDB" id="A0A0K1ELT2"/>
<feature type="transmembrane region" description="Helical" evidence="2">
    <location>
        <begin position="104"/>
        <end position="128"/>
    </location>
</feature>
<evidence type="ECO:0000256" key="2">
    <source>
        <dbReference type="SAM" id="Phobius"/>
    </source>
</evidence>
<feature type="compositionally biased region" description="Basic and acidic residues" evidence="1">
    <location>
        <begin position="232"/>
        <end position="247"/>
    </location>
</feature>
<feature type="transmembrane region" description="Helical" evidence="2">
    <location>
        <begin position="39"/>
        <end position="61"/>
    </location>
</feature>
<name>A0A0K1ELT2_CHOCO</name>
<feature type="region of interest" description="Disordered" evidence="1">
    <location>
        <begin position="226"/>
        <end position="264"/>
    </location>
</feature>
<gene>
    <name evidence="3" type="ORF">CMC5_057650</name>
</gene>
<accession>A0A0K1ELT2</accession>
<evidence type="ECO:0008006" key="5">
    <source>
        <dbReference type="Google" id="ProtNLM"/>
    </source>
</evidence>
<keyword evidence="2" id="KW-0812">Transmembrane</keyword>
<keyword evidence="2" id="KW-1133">Transmembrane helix</keyword>
<feature type="transmembrane region" description="Helical" evidence="2">
    <location>
        <begin position="140"/>
        <end position="159"/>
    </location>
</feature>
<dbReference type="STRING" id="52.CMC5_057650"/>
<evidence type="ECO:0000313" key="4">
    <source>
        <dbReference type="Proteomes" id="UP000067626"/>
    </source>
</evidence>
<proteinExistence type="predicted"/>
<reference evidence="3 4" key="1">
    <citation type="submission" date="2015-07" db="EMBL/GenBank/DDBJ databases">
        <title>Genome analysis of myxobacterium Chondromyces crocatus Cm c5 reveals a high potential for natural compound synthesis and the genetic basis for the loss of fruiting body formation.</title>
        <authorList>
            <person name="Zaburannyi N."/>
            <person name="Bunk B."/>
            <person name="Maier J."/>
            <person name="Overmann J."/>
            <person name="Mueller R."/>
        </authorList>
    </citation>
    <scope>NUCLEOTIDE SEQUENCE [LARGE SCALE GENOMIC DNA]</scope>
    <source>
        <strain evidence="3 4">Cm c5</strain>
    </source>
</reference>
<organism evidence="3 4">
    <name type="scientific">Chondromyces crocatus</name>
    <dbReference type="NCBI Taxonomy" id="52"/>
    <lineage>
        <taxon>Bacteria</taxon>
        <taxon>Pseudomonadati</taxon>
        <taxon>Myxococcota</taxon>
        <taxon>Polyangia</taxon>
        <taxon>Polyangiales</taxon>
        <taxon>Polyangiaceae</taxon>
        <taxon>Chondromyces</taxon>
    </lineage>
</organism>
<feature type="transmembrane region" description="Helical" evidence="2">
    <location>
        <begin position="67"/>
        <end position="92"/>
    </location>
</feature>
<evidence type="ECO:0000256" key="1">
    <source>
        <dbReference type="SAM" id="MobiDB-lite"/>
    </source>
</evidence>
<feature type="transmembrane region" description="Helical" evidence="2">
    <location>
        <begin position="171"/>
        <end position="191"/>
    </location>
</feature>
<dbReference type="EMBL" id="CP012159">
    <property type="protein sequence ID" value="AKT41558.1"/>
    <property type="molecule type" value="Genomic_DNA"/>
</dbReference>
<dbReference type="OrthoDB" id="5525602at2"/>
<dbReference type="Proteomes" id="UP000067626">
    <property type="component" value="Chromosome"/>
</dbReference>
<evidence type="ECO:0000313" key="3">
    <source>
        <dbReference type="EMBL" id="AKT41558.1"/>
    </source>
</evidence>
<sequence length="264" mass="28134">MNILTPTTAAPSLAILSRLLRDPTGVAQSCRSDRDLGPLATTSLLAITLGAMAFGGVIGSFRGGIQIGYAALKIPLTLLVSLALCAPGFHALAAVMGRTFPMRAVISLSLAAAARAALVLLACAPVLWLLFDLGLHYHDAAMASAMAYGLAGLASLGVLLRGLGKERGRALTAFAFIALFFAVSGQTSWILRPYLVRPRTETPPFLRAREGSFGDALWTSSRSARGIYQRQPSDRRWQDDTDTRRIAPEVPRSSTTSHADEEEP</sequence>
<protein>
    <recommendedName>
        <fullName evidence="5">Yip1 domain-containing protein</fullName>
    </recommendedName>
</protein>